<evidence type="ECO:0000313" key="3">
    <source>
        <dbReference type="Proteomes" id="UP000010472"/>
    </source>
</evidence>
<dbReference type="RefSeq" id="WP_015201438.1">
    <property type="nucleotide sequence ID" value="NC_019753.1"/>
</dbReference>
<dbReference type="Proteomes" id="UP000010472">
    <property type="component" value="Chromosome"/>
</dbReference>
<evidence type="ECO:0000313" key="1">
    <source>
        <dbReference type="EMBL" id="AFZ11296.1"/>
    </source>
</evidence>
<dbReference type="KEGG" id="cep:Cri9333_0676"/>
<accession>K9VTM2</accession>
<dbReference type="HOGENOM" id="CLU_1188351_0_0_3"/>
<dbReference type="EMBL" id="CP003620">
    <property type="protein sequence ID" value="AFZ11611.1"/>
    <property type="molecule type" value="Genomic_DNA"/>
</dbReference>
<evidence type="ECO:0000313" key="2">
    <source>
        <dbReference type="EMBL" id="AFZ11611.1"/>
    </source>
</evidence>
<sequence>MKIRKYLQIIIISNVLALLTINVKFAQANPLKCYQQALPTFANSYTDDLVTWMCQGATNTIPAQCFRAALPTFYDDQVAKRAAMVCKQAKSIAPGQCFIQAIGTFYNFASVERGFKLCSPNQTASNTNPYSKNIYGAWAVKSRRWNGILRMRGNSGNMVLVSGAGAAVEQKMTLNVNPEGGYILNGEVLTKYTNEEYEADNFYIERFSQDSFSIRNCDHSGECYSASLVYLGK</sequence>
<dbReference type="OrthoDB" id="174391at1117"/>
<organism evidence="1 3">
    <name type="scientific">Crinalium epipsammum PCC 9333</name>
    <dbReference type="NCBI Taxonomy" id="1173022"/>
    <lineage>
        <taxon>Bacteria</taxon>
        <taxon>Bacillati</taxon>
        <taxon>Cyanobacteriota</taxon>
        <taxon>Cyanophyceae</taxon>
        <taxon>Gomontiellales</taxon>
        <taxon>Gomontiellaceae</taxon>
        <taxon>Crinalium</taxon>
    </lineage>
</organism>
<gene>
    <name evidence="1" type="ORF">Cri9333_0312</name>
    <name evidence="2" type="ORF">Cri9333_0676</name>
</gene>
<name>K9VTM2_9CYAN</name>
<dbReference type="EMBL" id="CP003620">
    <property type="protein sequence ID" value="AFZ11296.1"/>
    <property type="molecule type" value="Genomic_DNA"/>
</dbReference>
<reference evidence="1 3" key="1">
    <citation type="submission" date="2012-06" db="EMBL/GenBank/DDBJ databases">
        <title>Finished chromosome of genome of Crinalium epipsammum PCC 9333.</title>
        <authorList>
            <consortium name="US DOE Joint Genome Institute"/>
            <person name="Gugger M."/>
            <person name="Coursin T."/>
            <person name="Rippka R."/>
            <person name="Tandeau De Marsac N."/>
            <person name="Huntemann M."/>
            <person name="Wei C.-L."/>
            <person name="Han J."/>
            <person name="Detter J.C."/>
            <person name="Han C."/>
            <person name="Tapia R."/>
            <person name="Davenport K."/>
            <person name="Daligault H."/>
            <person name="Erkkila T."/>
            <person name="Gu W."/>
            <person name="Munk A.C.C."/>
            <person name="Teshima H."/>
            <person name="Xu Y."/>
            <person name="Chain P."/>
            <person name="Chen A."/>
            <person name="Krypides N."/>
            <person name="Mavromatis K."/>
            <person name="Markowitz V."/>
            <person name="Szeto E."/>
            <person name="Ivanova N."/>
            <person name="Mikhailova N."/>
            <person name="Ovchinnikova G."/>
            <person name="Pagani I."/>
            <person name="Pati A."/>
            <person name="Goodwin L."/>
            <person name="Peters L."/>
            <person name="Pitluck S."/>
            <person name="Woyke T."/>
            <person name="Kerfeld C."/>
        </authorList>
    </citation>
    <scope>NUCLEOTIDE SEQUENCE [LARGE SCALE GENOMIC DNA]</scope>
    <source>
        <strain evidence="1 3">PCC 9333</strain>
    </source>
</reference>
<dbReference type="KEGG" id="cep:Cri9333_0312"/>
<protein>
    <submittedName>
        <fullName evidence="1">Uncharacterized protein</fullName>
    </submittedName>
</protein>
<proteinExistence type="predicted"/>
<dbReference type="AlphaFoldDB" id="K9VTM2"/>
<keyword evidence="3" id="KW-1185">Reference proteome</keyword>